<protein>
    <submittedName>
        <fullName evidence="5">IcmF</fullName>
    </submittedName>
</protein>
<feature type="domain" description="Type VI secretion system component TssM1 helical" evidence="4">
    <location>
        <begin position="745"/>
        <end position="842"/>
    </location>
</feature>
<dbReference type="AlphaFoldDB" id="A0A0W0VE51"/>
<evidence type="ECO:0000259" key="4">
    <source>
        <dbReference type="Pfam" id="PF21070"/>
    </source>
</evidence>
<feature type="domain" description="IcmF-related" evidence="2">
    <location>
        <begin position="404"/>
        <end position="635"/>
    </location>
</feature>
<evidence type="ECO:0000259" key="3">
    <source>
        <dbReference type="Pfam" id="PF14331"/>
    </source>
</evidence>
<dbReference type="Pfam" id="PF06761">
    <property type="entry name" value="IcmF-related"/>
    <property type="match status" value="1"/>
</dbReference>
<dbReference type="InterPro" id="IPR009612">
    <property type="entry name" value="IcmF-rel"/>
</dbReference>
<dbReference type="Pfam" id="PF06744">
    <property type="entry name" value="IcmF_C"/>
    <property type="match status" value="1"/>
</dbReference>
<feature type="domain" description="Type VI secretion system component TssM1 N-terminal" evidence="3">
    <location>
        <begin position="84"/>
        <end position="296"/>
    </location>
</feature>
<dbReference type="InterPro" id="IPR025743">
    <property type="entry name" value="TssM1_N"/>
</dbReference>
<accession>A0A0W0VE51</accession>
<proteinExistence type="predicted"/>
<evidence type="ECO:0000313" key="6">
    <source>
        <dbReference type="Proteomes" id="UP000055035"/>
    </source>
</evidence>
<comment type="caution">
    <text evidence="5">The sequence shown here is derived from an EMBL/GenBank/DDBJ whole genome shotgun (WGS) entry which is preliminary data.</text>
</comment>
<name>A0A0W0VE51_9GAMM</name>
<dbReference type="PANTHER" id="PTHR36153:SF1">
    <property type="entry name" value="TYPE VI SECRETION SYSTEM COMPONENT TSSM1"/>
    <property type="match status" value="1"/>
</dbReference>
<dbReference type="PANTHER" id="PTHR36153">
    <property type="entry name" value="INNER MEMBRANE PROTEIN-RELATED"/>
    <property type="match status" value="1"/>
</dbReference>
<dbReference type="OrthoDB" id="9758229at2"/>
<dbReference type="PATRIC" id="fig|456.5.peg.2878"/>
<dbReference type="RefSeq" id="WP_058472045.1">
    <property type="nucleotide sequence ID" value="NZ_CAAAIC010000006.1"/>
</dbReference>
<dbReference type="EMBL" id="LNYJ01000011">
    <property type="protein sequence ID" value="KTD18379.1"/>
    <property type="molecule type" value="Genomic_DNA"/>
</dbReference>
<dbReference type="NCBIfam" id="NF038226">
    <property type="entry name" value="IcmF_IVB"/>
    <property type="match status" value="1"/>
</dbReference>
<evidence type="ECO:0000259" key="1">
    <source>
        <dbReference type="Pfam" id="PF06744"/>
    </source>
</evidence>
<dbReference type="InterPro" id="IPR048677">
    <property type="entry name" value="TssM1_hel"/>
</dbReference>
<dbReference type="InterPro" id="IPR010623">
    <property type="entry name" value="IcmF_C"/>
</dbReference>
<dbReference type="STRING" id="456.Ljor_2685"/>
<dbReference type="Proteomes" id="UP000055035">
    <property type="component" value="Unassembled WGS sequence"/>
</dbReference>
<evidence type="ECO:0000313" key="5">
    <source>
        <dbReference type="EMBL" id="KTD18379.1"/>
    </source>
</evidence>
<sequence>MDTSLNSLCGALNKILGYLKPQHNAISFIILTGKTHQGKSALLRQTKLNHYPLETEVNAQFYYNQNGVILELGESWINQSDRLLDHSLKQLNRCHKTVRITGLMLCVDGSELLLTEPVQLIQHCKSHAQLLERFGQALGYTVDVAIVLSKLDALSGFCDFFQADHLTDLNKPLGFSLSTVVQRNKFLDYYRYKFDQMLEVLSQQTINKLHPARSTVKRTLIREFPLQLASLRVPIQSIIQNLSVQLFRIQAIYFTSAEQGGLTVDKLNKKIQHEYALSVQDKFPQSNNYRAYFIEGAIHAFQEQTKRFTAQTSITQKCLLGLGAGILSLSLIWVVKQHVKTSRLLDEASKELITYETFLGQANDKTSALYHLSRAVNRLQQIPNSILSVASVEQLKSQLYNNSKHRLQEDFLPELLSAVEHVILDPAQTQTARYQALKIYLMLGEPQYFSEAEVTHWFQDYWKANHQEHSMHKRLILLQHALRQPMQPIAINRQLVLDARNYLNALPATYLYYTLAKHNFPSSKQTINVQGFDLAAREIPAYFSKEGFKTVIASLPGIAAQLQRENWVLARQDLNELHAQLEQAYCFEYLTWWQNFVRRTKPLHYQDYQQGRQLTQELHRSNALSQLVNLIQKQTAPDPNENSALFNQKIANEFTNLNLLSGTAVNDLNQDVNELEKFLTTLSLVNDQGKTAFNLTKARFQGGSSSDALSTLYQKARQLPEPVASWVKQVADDTWFIFINESKQYINRQWQQIVFEEYQNSIANRYPLDASKNIEVSLNDFDHFFSPHGTLNGFVANYLKPFLDTSTPQWQPKEVNGYVMPISNDLTNELIRANVITNMFFTPDAEKSKIEFSLQKINLDPVVANLQLTLGKTTLTDNQSTESLTQFSWPVSDAKLRLDSIEGNHFELEETGPWAFFKMLQKVNVLVDSEDSASLQILFEVNGNSGRYLLKTQNQINPFSPGILTGFILKETVTG</sequence>
<evidence type="ECO:0000259" key="2">
    <source>
        <dbReference type="Pfam" id="PF06761"/>
    </source>
</evidence>
<dbReference type="Pfam" id="PF14331">
    <property type="entry name" value="IcmF-related_N"/>
    <property type="match status" value="1"/>
</dbReference>
<dbReference type="InterPro" id="IPR053156">
    <property type="entry name" value="T6SS_TssM-like"/>
</dbReference>
<keyword evidence="6" id="KW-1185">Reference proteome</keyword>
<organism evidence="5 6">
    <name type="scientific">Legionella jordanis</name>
    <dbReference type="NCBI Taxonomy" id="456"/>
    <lineage>
        <taxon>Bacteria</taxon>
        <taxon>Pseudomonadati</taxon>
        <taxon>Pseudomonadota</taxon>
        <taxon>Gammaproteobacteria</taxon>
        <taxon>Legionellales</taxon>
        <taxon>Legionellaceae</taxon>
        <taxon>Legionella</taxon>
    </lineage>
</organism>
<feature type="domain" description="Type VI secretion system IcmF C-terminal" evidence="1">
    <location>
        <begin position="852"/>
        <end position="953"/>
    </location>
</feature>
<dbReference type="Pfam" id="PF21070">
    <property type="entry name" value="IcmF_helical"/>
    <property type="match status" value="1"/>
</dbReference>
<gene>
    <name evidence="5" type="ORF">Ljor_2685</name>
</gene>
<reference evidence="5 6" key="1">
    <citation type="submission" date="2015-11" db="EMBL/GenBank/DDBJ databases">
        <title>Genomic analysis of 38 Legionella species identifies large and diverse effector repertoires.</title>
        <authorList>
            <person name="Burstein D."/>
            <person name="Amaro F."/>
            <person name="Zusman T."/>
            <person name="Lifshitz Z."/>
            <person name="Cohen O."/>
            <person name="Gilbert J.A."/>
            <person name="Pupko T."/>
            <person name="Shuman H.A."/>
            <person name="Segal G."/>
        </authorList>
    </citation>
    <scope>NUCLEOTIDE SEQUENCE [LARGE SCALE GENOMIC DNA]</scope>
    <source>
        <strain evidence="5 6">BL-540</strain>
    </source>
</reference>